<evidence type="ECO:0000259" key="10">
    <source>
        <dbReference type="SMART" id="SM00835"/>
    </source>
</evidence>
<dbReference type="ExpressionAtlas" id="A5B0R6">
    <property type="expression patterns" value="baseline and differential"/>
</dbReference>
<name>A5B0R6_VITVI</name>
<evidence type="ECO:0000256" key="8">
    <source>
        <dbReference type="PIRSR" id="PIRSR601929-1"/>
    </source>
</evidence>
<evidence type="ECO:0000256" key="4">
    <source>
        <dbReference type="ARBA" id="ARBA00022525"/>
    </source>
</evidence>
<dbReference type="PRINTS" id="PR00325">
    <property type="entry name" value="GERMIN"/>
</dbReference>
<dbReference type="Pfam" id="PF00190">
    <property type="entry name" value="Cupin_1"/>
    <property type="match status" value="2"/>
</dbReference>
<proteinExistence type="inferred from homology"/>
<dbReference type="InterPro" id="IPR006045">
    <property type="entry name" value="Cupin_1"/>
</dbReference>
<feature type="binding site" evidence="9">
    <location>
        <position position="15"/>
    </location>
    <ligand>
        <name>Mn(2+)</name>
        <dbReference type="ChEBI" id="CHEBI:29035"/>
    </ligand>
</feature>
<feature type="domain" description="Cupin type-1" evidence="10">
    <location>
        <begin position="1"/>
        <end position="113"/>
    </location>
</feature>
<dbReference type="AlphaFoldDB" id="A5B0R6"/>
<keyword evidence="6" id="KW-0325">Glycoprotein</keyword>
<evidence type="ECO:0000256" key="2">
    <source>
        <dbReference type="ARBA" id="ARBA00007456"/>
    </source>
</evidence>
<evidence type="ECO:0000313" key="11">
    <source>
        <dbReference type="EMBL" id="CAN74027.1"/>
    </source>
</evidence>
<keyword evidence="5 8" id="KW-0479">Metal-binding</keyword>
<feature type="binding site" evidence="9">
    <location>
        <position position="61"/>
    </location>
    <ligand>
        <name>Mn(2+)</name>
        <dbReference type="ChEBI" id="CHEBI:29035"/>
    </ligand>
</feature>
<dbReference type="SUPFAM" id="SSF51182">
    <property type="entry name" value="RmlC-like cupins"/>
    <property type="match status" value="2"/>
</dbReference>
<evidence type="ECO:0000256" key="7">
    <source>
        <dbReference type="ARBA" id="ARBA00023211"/>
    </source>
</evidence>
<protein>
    <recommendedName>
        <fullName evidence="10">Cupin type-1 domain-containing protein</fullName>
    </recommendedName>
</protein>
<evidence type="ECO:0000256" key="1">
    <source>
        <dbReference type="ARBA" id="ARBA00004271"/>
    </source>
</evidence>
<accession>A5B0R6</accession>
<feature type="binding site" evidence="8">
    <location>
        <position position="17"/>
    </location>
    <ligand>
        <name>oxalate</name>
        <dbReference type="ChEBI" id="CHEBI:30623"/>
    </ligand>
</feature>
<evidence type="ECO:0000256" key="3">
    <source>
        <dbReference type="ARBA" id="ARBA00022523"/>
    </source>
</evidence>
<dbReference type="PANTHER" id="PTHR31238">
    <property type="entry name" value="GERMIN-LIKE PROTEIN SUBFAMILY 3 MEMBER 3"/>
    <property type="match status" value="1"/>
</dbReference>
<keyword evidence="4" id="KW-0964">Secreted</keyword>
<sequence>MARLDLSCGGVIPMHSHSGASEILLISEGSINAGFISLNNIAYTKTLKKGDIMVFPKGLLHFQVNSGPVPALLWSSFSTSNPGLQVLSNALFSNNLPSELIEKVTFLDELEVKRLKALFGGSGSLIFMETRRVMQIFQESMLKLWNEWEVVPQFYLASSYKLSSTLASDESTQLNPGSESLFGLILVSRLGGNCFTGYPLRQPRRFRLRVIMLCKIVLKAVQDFCVADLTAPQGPAGYSCKTPAEVTADDFVYSGLSQPGNTSSLFNAAINTAFVDKFPGLNGLGLSMARADLAPGGVVPMHTHHGASETILIPSNKEEYPDFIYIGIVNWVNTLTTYVLEYLIG</sequence>
<reference evidence="11" key="1">
    <citation type="journal article" date="2007" name="PLoS ONE">
        <title>The first genome sequence of an elite grapevine cultivar (Pinot noir Vitis vinifera L.): coping with a highly heterozygous genome.</title>
        <authorList>
            <person name="Velasco R."/>
            <person name="Zharkikh A."/>
            <person name="Troggio M."/>
            <person name="Cartwright D.A."/>
            <person name="Cestaro A."/>
            <person name="Pruss D."/>
            <person name="Pindo M."/>
            <person name="FitzGerald L.M."/>
            <person name="Vezzulli S."/>
            <person name="Reid J."/>
            <person name="Malacarne G."/>
            <person name="Iliev D."/>
            <person name="Coppola G."/>
            <person name="Wardell B."/>
            <person name="Micheletti D."/>
            <person name="Macalma T."/>
            <person name="Facci M."/>
            <person name="Mitchell J.T."/>
            <person name="Perazzolli M."/>
            <person name="Eldredge G."/>
            <person name="Gatto P."/>
            <person name="Oyzerski R."/>
            <person name="Moretto M."/>
            <person name="Gutin N."/>
            <person name="Stefanini M."/>
            <person name="Chen Y."/>
            <person name="Segala C."/>
            <person name="Davenport C."/>
            <person name="Dematte L."/>
            <person name="Mraz A."/>
            <person name="Battilana J."/>
            <person name="Stormo K."/>
            <person name="Costa F."/>
            <person name="Tao Q."/>
            <person name="Si-Ammour A."/>
            <person name="Harkins T."/>
            <person name="Lackey A."/>
            <person name="Perbost C."/>
            <person name="Taillon B."/>
            <person name="Stella A."/>
            <person name="Solovyev V."/>
            <person name="Fawcett J.A."/>
            <person name="Sterck L."/>
            <person name="Vandepoele K."/>
            <person name="Grando S.M."/>
            <person name="Toppo S."/>
            <person name="Moser C."/>
            <person name="Lanchbury J."/>
            <person name="Bogden R."/>
            <person name="Skolnick M."/>
            <person name="Sgaramella V."/>
            <person name="Bhatnagar S.K."/>
            <person name="Fontana P."/>
            <person name="Gutin A."/>
            <person name="Van de Peer Y."/>
            <person name="Salamini F."/>
            <person name="Viola R."/>
        </authorList>
    </citation>
    <scope>NUCLEOTIDE SEQUENCE</scope>
</reference>
<comment type="similarity">
    <text evidence="2">Belongs to the germin family.</text>
</comment>
<evidence type="ECO:0000256" key="5">
    <source>
        <dbReference type="ARBA" id="ARBA00022723"/>
    </source>
</evidence>
<feature type="binding site" evidence="8">
    <location>
        <position position="22"/>
    </location>
    <ligand>
        <name>oxalate</name>
        <dbReference type="ChEBI" id="CHEBI:30623"/>
    </ligand>
</feature>
<keyword evidence="3" id="KW-0052">Apoplast</keyword>
<feature type="binding site" evidence="9">
    <location>
        <position position="22"/>
    </location>
    <ligand>
        <name>Mn(2+)</name>
        <dbReference type="ChEBI" id="CHEBI:29035"/>
    </ligand>
</feature>
<feature type="binding site" evidence="9">
    <location>
        <position position="17"/>
    </location>
    <ligand>
        <name>Mn(2+)</name>
        <dbReference type="ChEBI" id="CHEBI:29035"/>
    </ligand>
</feature>
<evidence type="ECO:0000256" key="6">
    <source>
        <dbReference type="ARBA" id="ARBA00023180"/>
    </source>
</evidence>
<dbReference type="InterPro" id="IPR014710">
    <property type="entry name" value="RmlC-like_jellyroll"/>
</dbReference>
<dbReference type="Gene3D" id="2.60.120.10">
    <property type="entry name" value="Jelly Rolls"/>
    <property type="match status" value="2"/>
</dbReference>
<dbReference type="EMBL" id="AM442619">
    <property type="protein sequence ID" value="CAN74027.1"/>
    <property type="molecule type" value="Genomic_DNA"/>
</dbReference>
<dbReference type="GO" id="GO:0048046">
    <property type="term" value="C:apoplast"/>
    <property type="evidence" value="ECO:0007669"/>
    <property type="project" value="UniProtKB-SubCell"/>
</dbReference>
<keyword evidence="7 8" id="KW-0464">Manganese</keyword>
<dbReference type="CDD" id="cd02241">
    <property type="entry name" value="cupin_OxOx"/>
    <property type="match status" value="2"/>
</dbReference>
<dbReference type="GO" id="GO:0030145">
    <property type="term" value="F:manganese ion binding"/>
    <property type="evidence" value="ECO:0007669"/>
    <property type="project" value="InterPro"/>
</dbReference>
<dbReference type="SMART" id="SM00835">
    <property type="entry name" value="Cupin_1"/>
    <property type="match status" value="1"/>
</dbReference>
<dbReference type="InterPro" id="IPR001929">
    <property type="entry name" value="Germin"/>
</dbReference>
<evidence type="ECO:0000256" key="9">
    <source>
        <dbReference type="PIRSR" id="PIRSR601929-2"/>
    </source>
</evidence>
<dbReference type="InterPro" id="IPR011051">
    <property type="entry name" value="RmlC_Cupin_sf"/>
</dbReference>
<organism evidence="11">
    <name type="scientific">Vitis vinifera</name>
    <name type="common">Grape</name>
    <dbReference type="NCBI Taxonomy" id="29760"/>
    <lineage>
        <taxon>Eukaryota</taxon>
        <taxon>Viridiplantae</taxon>
        <taxon>Streptophyta</taxon>
        <taxon>Embryophyta</taxon>
        <taxon>Tracheophyta</taxon>
        <taxon>Spermatophyta</taxon>
        <taxon>Magnoliopsida</taxon>
        <taxon>eudicotyledons</taxon>
        <taxon>Gunneridae</taxon>
        <taxon>Pentapetalae</taxon>
        <taxon>rosids</taxon>
        <taxon>Vitales</taxon>
        <taxon>Vitaceae</taxon>
        <taxon>Viteae</taxon>
        <taxon>Vitis</taxon>
    </lineage>
</organism>
<gene>
    <name evidence="11" type="ORF">VITISV_013538</name>
</gene>
<comment type="subcellular location">
    <subcellularLocation>
        <location evidence="1">Secreted</location>
        <location evidence="1">Extracellular space</location>
        <location evidence="1">Apoplast</location>
    </subcellularLocation>
</comment>